<evidence type="ECO:0000313" key="7">
    <source>
        <dbReference type="Proteomes" id="UP001501414"/>
    </source>
</evidence>
<dbReference type="PROSITE" id="PS51462">
    <property type="entry name" value="NUDIX"/>
    <property type="match status" value="1"/>
</dbReference>
<dbReference type="CDD" id="cd03424">
    <property type="entry name" value="NUDIX_ADPRase_Nudt5_UGPPase_Nudt14"/>
    <property type="match status" value="1"/>
</dbReference>
<comment type="similarity">
    <text evidence="2 4">Belongs to the Nudix hydrolase family.</text>
</comment>
<dbReference type="GO" id="GO:0016787">
    <property type="term" value="F:hydrolase activity"/>
    <property type="evidence" value="ECO:0007669"/>
    <property type="project" value="UniProtKB-KW"/>
</dbReference>
<dbReference type="Pfam" id="PF00293">
    <property type="entry name" value="NUDIX"/>
    <property type="match status" value="1"/>
</dbReference>
<evidence type="ECO:0000256" key="2">
    <source>
        <dbReference type="ARBA" id="ARBA00005582"/>
    </source>
</evidence>
<comment type="caution">
    <text evidence="6">The sequence shown here is derived from an EMBL/GenBank/DDBJ whole genome shotgun (WGS) entry which is preliminary data.</text>
</comment>
<accession>A0ABN1Y6D9</accession>
<organism evidence="6 7">
    <name type="scientific">Pseudonocardia kongjuensis</name>
    <dbReference type="NCBI Taxonomy" id="102227"/>
    <lineage>
        <taxon>Bacteria</taxon>
        <taxon>Bacillati</taxon>
        <taxon>Actinomycetota</taxon>
        <taxon>Actinomycetes</taxon>
        <taxon>Pseudonocardiales</taxon>
        <taxon>Pseudonocardiaceae</taxon>
        <taxon>Pseudonocardia</taxon>
    </lineage>
</organism>
<protein>
    <submittedName>
        <fullName evidence="6">NUDIX hydrolase</fullName>
    </submittedName>
</protein>
<gene>
    <name evidence="6" type="ORF">GCM10009613_54480</name>
</gene>
<sequence>MGNCYLRRMVEVGQSARWDVHGERTIYANAWVTVGLADISQPSGERFEHHTVTLPAAAMTVVLDDDGSNVLLSWRHRFVPDLWNWELPGGLLDDGESPAETAAREVEEETGYRPRTVEHLVTFEPMAGTVRSAHHVFLARGAERVADPTELNEGTFRWVPLADVPDLIATGKVGNSGALVGLLHVLALSGPTAASRAE</sequence>
<dbReference type="PRINTS" id="PR00502">
    <property type="entry name" value="NUDIXFAMILY"/>
</dbReference>
<dbReference type="Proteomes" id="UP001501414">
    <property type="component" value="Unassembled WGS sequence"/>
</dbReference>
<evidence type="ECO:0000256" key="4">
    <source>
        <dbReference type="RuleBase" id="RU003476"/>
    </source>
</evidence>
<dbReference type="InterPro" id="IPR020476">
    <property type="entry name" value="Nudix_hydrolase"/>
</dbReference>
<comment type="cofactor">
    <cofactor evidence="1">
        <name>Mg(2+)</name>
        <dbReference type="ChEBI" id="CHEBI:18420"/>
    </cofactor>
</comment>
<evidence type="ECO:0000256" key="3">
    <source>
        <dbReference type="ARBA" id="ARBA00022801"/>
    </source>
</evidence>
<dbReference type="EMBL" id="BAAAJK010000046">
    <property type="protein sequence ID" value="GAA1399206.1"/>
    <property type="molecule type" value="Genomic_DNA"/>
</dbReference>
<reference evidence="6 7" key="1">
    <citation type="journal article" date="2019" name="Int. J. Syst. Evol. Microbiol.">
        <title>The Global Catalogue of Microorganisms (GCM) 10K type strain sequencing project: providing services to taxonomists for standard genome sequencing and annotation.</title>
        <authorList>
            <consortium name="The Broad Institute Genomics Platform"/>
            <consortium name="The Broad Institute Genome Sequencing Center for Infectious Disease"/>
            <person name="Wu L."/>
            <person name="Ma J."/>
        </authorList>
    </citation>
    <scope>NUCLEOTIDE SEQUENCE [LARGE SCALE GENOMIC DNA]</scope>
    <source>
        <strain evidence="6 7">JCM 11896</strain>
    </source>
</reference>
<evidence type="ECO:0000259" key="5">
    <source>
        <dbReference type="PROSITE" id="PS51462"/>
    </source>
</evidence>
<dbReference type="InterPro" id="IPR000086">
    <property type="entry name" value="NUDIX_hydrolase_dom"/>
</dbReference>
<feature type="domain" description="Nudix hydrolase" evidence="5">
    <location>
        <begin position="53"/>
        <end position="181"/>
    </location>
</feature>
<evidence type="ECO:0000313" key="6">
    <source>
        <dbReference type="EMBL" id="GAA1399206.1"/>
    </source>
</evidence>
<keyword evidence="7" id="KW-1185">Reference proteome</keyword>
<dbReference type="SUPFAM" id="SSF55811">
    <property type="entry name" value="Nudix"/>
    <property type="match status" value="1"/>
</dbReference>
<evidence type="ECO:0000256" key="1">
    <source>
        <dbReference type="ARBA" id="ARBA00001946"/>
    </source>
</evidence>
<name>A0ABN1Y6D9_9PSEU</name>
<dbReference type="PROSITE" id="PS00893">
    <property type="entry name" value="NUDIX_BOX"/>
    <property type="match status" value="1"/>
</dbReference>
<dbReference type="InterPro" id="IPR020084">
    <property type="entry name" value="NUDIX_hydrolase_CS"/>
</dbReference>
<proteinExistence type="inferred from homology"/>
<dbReference type="PANTHER" id="PTHR43046:SF14">
    <property type="entry name" value="MUTT_NUDIX FAMILY PROTEIN"/>
    <property type="match status" value="1"/>
</dbReference>
<dbReference type="InterPro" id="IPR015797">
    <property type="entry name" value="NUDIX_hydrolase-like_dom_sf"/>
</dbReference>
<keyword evidence="3 4" id="KW-0378">Hydrolase</keyword>
<dbReference type="PANTHER" id="PTHR43046">
    <property type="entry name" value="GDP-MANNOSE MANNOSYL HYDROLASE"/>
    <property type="match status" value="1"/>
</dbReference>
<dbReference type="Gene3D" id="3.90.79.10">
    <property type="entry name" value="Nucleoside Triphosphate Pyrophosphohydrolase"/>
    <property type="match status" value="1"/>
</dbReference>